<keyword evidence="5" id="KW-0830">Ubiquinone</keyword>
<dbReference type="RefSeq" id="WP_338028606.1">
    <property type="nucleotide sequence ID" value="NZ_JAFBCP010000001.1"/>
</dbReference>
<evidence type="ECO:0000259" key="4">
    <source>
        <dbReference type="Pfam" id="PF13649"/>
    </source>
</evidence>
<dbReference type="PANTHER" id="PTHR44942">
    <property type="entry name" value="METHYLTRANSF_11 DOMAIN-CONTAINING PROTEIN"/>
    <property type="match status" value="1"/>
</dbReference>
<reference evidence="5 6" key="1">
    <citation type="submission" date="2021-01" db="EMBL/GenBank/DDBJ databases">
        <title>Sequencing the genomes of 1000 actinobacteria strains.</title>
        <authorList>
            <person name="Klenk H.-P."/>
        </authorList>
    </citation>
    <scope>NUCLEOTIDE SEQUENCE [LARGE SCALE GENOMIC DNA]</scope>
    <source>
        <strain evidence="5 6">DSM 13657</strain>
    </source>
</reference>
<dbReference type="PANTHER" id="PTHR44942:SF4">
    <property type="entry name" value="METHYLTRANSFERASE TYPE 11 DOMAIN-CONTAINING PROTEIN"/>
    <property type="match status" value="1"/>
</dbReference>
<feature type="compositionally biased region" description="Polar residues" evidence="3">
    <location>
        <begin position="8"/>
        <end position="21"/>
    </location>
</feature>
<dbReference type="EMBL" id="JAFBCP010000001">
    <property type="protein sequence ID" value="MBM7815729.1"/>
    <property type="molecule type" value="Genomic_DNA"/>
</dbReference>
<dbReference type="InterPro" id="IPR051052">
    <property type="entry name" value="Diverse_substrate_MTase"/>
</dbReference>
<comment type="caution">
    <text evidence="5">The sequence shown here is derived from an EMBL/GenBank/DDBJ whole genome shotgun (WGS) entry which is preliminary data.</text>
</comment>
<evidence type="ECO:0000313" key="6">
    <source>
        <dbReference type="Proteomes" id="UP000809290"/>
    </source>
</evidence>
<evidence type="ECO:0000256" key="2">
    <source>
        <dbReference type="ARBA" id="ARBA00022679"/>
    </source>
</evidence>
<dbReference type="SUPFAM" id="SSF53335">
    <property type="entry name" value="S-adenosyl-L-methionine-dependent methyltransferases"/>
    <property type="match status" value="1"/>
</dbReference>
<keyword evidence="1" id="KW-0489">Methyltransferase</keyword>
<keyword evidence="6" id="KW-1185">Reference proteome</keyword>
<dbReference type="InterPro" id="IPR029063">
    <property type="entry name" value="SAM-dependent_MTases_sf"/>
</dbReference>
<dbReference type="CDD" id="cd02440">
    <property type="entry name" value="AdoMet_MTases"/>
    <property type="match status" value="1"/>
</dbReference>
<feature type="domain" description="Methyltransferase" evidence="4">
    <location>
        <begin position="76"/>
        <end position="166"/>
    </location>
</feature>
<proteinExistence type="predicted"/>
<name>A0ABS2SJF6_9MICO</name>
<evidence type="ECO:0000256" key="1">
    <source>
        <dbReference type="ARBA" id="ARBA00022603"/>
    </source>
</evidence>
<evidence type="ECO:0000313" key="5">
    <source>
        <dbReference type="EMBL" id="MBM7815729.1"/>
    </source>
</evidence>
<dbReference type="Gene3D" id="3.40.50.150">
    <property type="entry name" value="Vaccinia Virus protein VP39"/>
    <property type="match status" value="1"/>
</dbReference>
<sequence>MRDAPRSSPLSATGNVRPSSTTREKVVLMTDRVESVRTYYSDRATEYIEALGSIEHAAAPDLALVERWARNIKGPVLDVGCGPGQWTHYLVGLGIDTEGVDPVSEFIENARETYPGVRYRIGKAESLGVDDASLGGILAWYSLIHTAPEQISTTLTEFARGIHPGGGLALGFFTGPKLEPFEHAITTAYYWPIDLLTAKVEAAGFTVTHIETRTDRTTRPHGAILATRASRSTE</sequence>
<dbReference type="InterPro" id="IPR041698">
    <property type="entry name" value="Methyltransf_25"/>
</dbReference>
<dbReference type="Proteomes" id="UP000809290">
    <property type="component" value="Unassembled WGS sequence"/>
</dbReference>
<protein>
    <submittedName>
        <fullName evidence="5">Ubiquinone/menaquinone biosynthesis C-methylase UbiE</fullName>
    </submittedName>
</protein>
<dbReference type="Pfam" id="PF13649">
    <property type="entry name" value="Methyltransf_25"/>
    <property type="match status" value="1"/>
</dbReference>
<evidence type="ECO:0000256" key="3">
    <source>
        <dbReference type="SAM" id="MobiDB-lite"/>
    </source>
</evidence>
<feature type="region of interest" description="Disordered" evidence="3">
    <location>
        <begin position="1"/>
        <end position="22"/>
    </location>
</feature>
<keyword evidence="2" id="KW-0808">Transferase</keyword>
<organism evidence="5 6">
    <name type="scientific">Brevibacterium paucivorans</name>
    <dbReference type="NCBI Taxonomy" id="170994"/>
    <lineage>
        <taxon>Bacteria</taxon>
        <taxon>Bacillati</taxon>
        <taxon>Actinomycetota</taxon>
        <taxon>Actinomycetes</taxon>
        <taxon>Micrococcales</taxon>
        <taxon>Brevibacteriaceae</taxon>
        <taxon>Brevibacterium</taxon>
    </lineage>
</organism>
<gene>
    <name evidence="5" type="ORF">JOE56_000423</name>
</gene>
<accession>A0ABS2SJF6</accession>